<dbReference type="Pfam" id="PF01467">
    <property type="entry name" value="CTP_transf_like"/>
    <property type="match status" value="1"/>
</dbReference>
<keyword evidence="7 11" id="KW-0547">Nucleotide-binding</keyword>
<organism evidence="13 14">
    <name type="scientific">Selenomonas bovis</name>
    <dbReference type="NCBI Taxonomy" id="416586"/>
    <lineage>
        <taxon>Bacteria</taxon>
        <taxon>Bacillati</taxon>
        <taxon>Bacillota</taxon>
        <taxon>Negativicutes</taxon>
        <taxon>Selenomonadales</taxon>
        <taxon>Selenomonadaceae</taxon>
        <taxon>Selenomonas</taxon>
    </lineage>
</organism>
<evidence type="ECO:0000256" key="8">
    <source>
        <dbReference type="ARBA" id="ARBA00022840"/>
    </source>
</evidence>
<evidence type="ECO:0000259" key="12">
    <source>
        <dbReference type="Pfam" id="PF01467"/>
    </source>
</evidence>
<dbReference type="NCBIfam" id="TIGR00482">
    <property type="entry name" value="nicotinate (nicotinamide) nucleotide adenylyltransferase"/>
    <property type="match status" value="1"/>
</dbReference>
<dbReference type="Proteomes" id="UP000543804">
    <property type="component" value="Unassembled WGS sequence"/>
</dbReference>
<dbReference type="EC" id="2.7.7.18" evidence="11"/>
<evidence type="ECO:0000256" key="7">
    <source>
        <dbReference type="ARBA" id="ARBA00022741"/>
    </source>
</evidence>
<sequence length="204" mass="22697">MTQGRSKVGIMGGTFDPVHTGHLVLAEDVRDAFGLDEVIFIPSANPPHKGGSASVSAEHRYLMTVLATADNPHFSVSRRELDRQGPSYSLLTVKELQERYGGSTEFFFITGSDAINELDTWYQVDELLARCHFIVSEREGVPLDEARLARRFGRLAAEHIHRLATPELEISSTDIRARLARGASIRYLVPAPVASYIEKEGLYR</sequence>
<dbReference type="FunFam" id="3.40.50.620:FF:000039">
    <property type="entry name" value="Probable nicotinate-nucleotide adenylyltransferase"/>
    <property type="match status" value="1"/>
</dbReference>
<keyword evidence="4 11" id="KW-0662">Pyridine nucleotide biosynthesis</keyword>
<proteinExistence type="inferred from homology"/>
<dbReference type="HAMAP" id="MF_00244">
    <property type="entry name" value="NaMN_adenylyltr"/>
    <property type="match status" value="1"/>
</dbReference>
<comment type="catalytic activity">
    <reaction evidence="10 11">
        <text>nicotinate beta-D-ribonucleotide + ATP + H(+) = deamido-NAD(+) + diphosphate</text>
        <dbReference type="Rhea" id="RHEA:22860"/>
        <dbReference type="ChEBI" id="CHEBI:15378"/>
        <dbReference type="ChEBI" id="CHEBI:30616"/>
        <dbReference type="ChEBI" id="CHEBI:33019"/>
        <dbReference type="ChEBI" id="CHEBI:57502"/>
        <dbReference type="ChEBI" id="CHEBI:58437"/>
        <dbReference type="EC" id="2.7.7.18"/>
    </reaction>
</comment>
<dbReference type="GO" id="GO:0004515">
    <property type="term" value="F:nicotinate-nucleotide adenylyltransferase activity"/>
    <property type="evidence" value="ECO:0007669"/>
    <property type="project" value="UniProtKB-UniRule"/>
</dbReference>
<dbReference type="GO" id="GO:0005524">
    <property type="term" value="F:ATP binding"/>
    <property type="evidence" value="ECO:0007669"/>
    <property type="project" value="UniProtKB-KW"/>
</dbReference>
<comment type="similarity">
    <text evidence="3 11">Belongs to the NadD family.</text>
</comment>
<comment type="function">
    <text evidence="1 11">Catalyzes the reversible adenylation of nicotinate mononucleotide (NaMN) to nicotinic acid adenine dinucleotide (NaAD).</text>
</comment>
<dbReference type="PANTHER" id="PTHR39321">
    <property type="entry name" value="NICOTINATE-NUCLEOTIDE ADENYLYLTRANSFERASE-RELATED"/>
    <property type="match status" value="1"/>
</dbReference>
<dbReference type="PANTHER" id="PTHR39321:SF3">
    <property type="entry name" value="PHOSPHOPANTETHEINE ADENYLYLTRANSFERASE"/>
    <property type="match status" value="1"/>
</dbReference>
<evidence type="ECO:0000313" key="13">
    <source>
        <dbReference type="EMBL" id="NMD98734.1"/>
    </source>
</evidence>
<dbReference type="InterPro" id="IPR014729">
    <property type="entry name" value="Rossmann-like_a/b/a_fold"/>
</dbReference>
<evidence type="ECO:0000256" key="4">
    <source>
        <dbReference type="ARBA" id="ARBA00022642"/>
    </source>
</evidence>
<evidence type="ECO:0000313" key="14">
    <source>
        <dbReference type="Proteomes" id="UP000543804"/>
    </source>
</evidence>
<comment type="pathway">
    <text evidence="2 11">Cofactor biosynthesis; NAD(+) biosynthesis; deamido-NAD(+) from nicotinate D-ribonucleotide: step 1/1.</text>
</comment>
<dbReference type="InterPro" id="IPR005248">
    <property type="entry name" value="NadD/NMNAT"/>
</dbReference>
<keyword evidence="5 11" id="KW-0808">Transferase</keyword>
<keyword evidence="6 11" id="KW-0548">Nucleotidyltransferase</keyword>
<dbReference type="NCBIfam" id="TIGR00125">
    <property type="entry name" value="cyt_tran_rel"/>
    <property type="match status" value="1"/>
</dbReference>
<evidence type="ECO:0000256" key="11">
    <source>
        <dbReference type="HAMAP-Rule" id="MF_00244"/>
    </source>
</evidence>
<evidence type="ECO:0000256" key="5">
    <source>
        <dbReference type="ARBA" id="ARBA00022679"/>
    </source>
</evidence>
<dbReference type="UniPathway" id="UPA00253">
    <property type="reaction ID" value="UER00332"/>
</dbReference>
<feature type="domain" description="Cytidyltransferase-like" evidence="12">
    <location>
        <begin position="10"/>
        <end position="178"/>
    </location>
</feature>
<evidence type="ECO:0000256" key="1">
    <source>
        <dbReference type="ARBA" id="ARBA00002324"/>
    </source>
</evidence>
<keyword evidence="9 11" id="KW-0520">NAD</keyword>
<dbReference type="EMBL" id="JABAFA010000009">
    <property type="protein sequence ID" value="NMD98734.1"/>
    <property type="molecule type" value="Genomic_DNA"/>
</dbReference>
<dbReference type="Gene3D" id="3.40.50.620">
    <property type="entry name" value="HUPs"/>
    <property type="match status" value="1"/>
</dbReference>
<gene>
    <name evidence="11" type="primary">nadD</name>
    <name evidence="13" type="ORF">HF878_04440</name>
</gene>
<dbReference type="RefSeq" id="WP_170077311.1">
    <property type="nucleotide sequence ID" value="NZ_JABAFA010000009.1"/>
</dbReference>
<dbReference type="NCBIfam" id="NF000840">
    <property type="entry name" value="PRK00071.1-3"/>
    <property type="match status" value="1"/>
</dbReference>
<protein>
    <recommendedName>
        <fullName evidence="11">Probable nicotinate-nucleotide adenylyltransferase</fullName>
        <ecNumber evidence="11">2.7.7.18</ecNumber>
    </recommendedName>
    <alternativeName>
        <fullName evidence="11">Deamido-NAD(+) diphosphorylase</fullName>
    </alternativeName>
    <alternativeName>
        <fullName evidence="11">Deamido-NAD(+) pyrophosphorylase</fullName>
    </alternativeName>
    <alternativeName>
        <fullName evidence="11">Nicotinate mononucleotide adenylyltransferase</fullName>
        <shortName evidence="11">NaMN adenylyltransferase</shortName>
    </alternativeName>
</protein>
<dbReference type="AlphaFoldDB" id="A0A848B9D5"/>
<dbReference type="InterPro" id="IPR004821">
    <property type="entry name" value="Cyt_trans-like"/>
</dbReference>
<keyword evidence="8 11" id="KW-0067">ATP-binding</keyword>
<evidence type="ECO:0000256" key="6">
    <source>
        <dbReference type="ARBA" id="ARBA00022695"/>
    </source>
</evidence>
<evidence type="ECO:0000256" key="10">
    <source>
        <dbReference type="ARBA" id="ARBA00048721"/>
    </source>
</evidence>
<evidence type="ECO:0000256" key="2">
    <source>
        <dbReference type="ARBA" id="ARBA00005019"/>
    </source>
</evidence>
<evidence type="ECO:0000256" key="9">
    <source>
        <dbReference type="ARBA" id="ARBA00023027"/>
    </source>
</evidence>
<accession>A0A848B9D5</accession>
<dbReference type="CDD" id="cd02165">
    <property type="entry name" value="NMNAT"/>
    <property type="match status" value="1"/>
</dbReference>
<reference evidence="13 14" key="1">
    <citation type="submission" date="2020-04" db="EMBL/GenBank/DDBJ databases">
        <authorList>
            <person name="Hitch T.C.A."/>
            <person name="Wylensek D."/>
            <person name="Clavel T."/>
        </authorList>
    </citation>
    <scope>NUCLEOTIDE SEQUENCE [LARGE SCALE GENOMIC DNA]</scope>
    <source>
        <strain evidence="13 14">PG-130-P53-12</strain>
    </source>
</reference>
<evidence type="ECO:0000256" key="3">
    <source>
        <dbReference type="ARBA" id="ARBA00009014"/>
    </source>
</evidence>
<name>A0A848B9D5_9FIRM</name>
<comment type="caution">
    <text evidence="13">The sequence shown here is derived from an EMBL/GenBank/DDBJ whole genome shotgun (WGS) entry which is preliminary data.</text>
</comment>
<keyword evidence="14" id="KW-1185">Reference proteome</keyword>
<dbReference type="GO" id="GO:0009435">
    <property type="term" value="P:NAD+ biosynthetic process"/>
    <property type="evidence" value="ECO:0007669"/>
    <property type="project" value="UniProtKB-UniRule"/>
</dbReference>
<dbReference type="SUPFAM" id="SSF52374">
    <property type="entry name" value="Nucleotidylyl transferase"/>
    <property type="match status" value="1"/>
</dbReference>